<evidence type="ECO:0000313" key="2">
    <source>
        <dbReference type="EMBL" id="HIX74035.1"/>
    </source>
</evidence>
<organism evidence="2 3">
    <name type="scientific">Candidatus Parabacteroides intestinipullorum</name>
    <dbReference type="NCBI Taxonomy" id="2838723"/>
    <lineage>
        <taxon>Bacteria</taxon>
        <taxon>Pseudomonadati</taxon>
        <taxon>Bacteroidota</taxon>
        <taxon>Bacteroidia</taxon>
        <taxon>Bacteroidales</taxon>
        <taxon>Tannerellaceae</taxon>
        <taxon>Parabacteroides</taxon>
    </lineage>
</organism>
<dbReference type="CDD" id="cd06462">
    <property type="entry name" value="Peptidase_S24_S26"/>
    <property type="match status" value="1"/>
</dbReference>
<dbReference type="SUPFAM" id="SSF51306">
    <property type="entry name" value="LexA/Signal peptidase"/>
    <property type="match status" value="1"/>
</dbReference>
<sequence>MRKVNIANEILIPEVIRLLDQGKSVTLRARGNSMLPFITGDRDSVVLSRQNRPAQVGDIVLADLGERHYVIHRIYAIKGNQVTLMGDGNIRGTEQCAMDDIIGQVIQVVRKGKTIRCDSTTERLGAKLWKWLLPCRRYLLAIYRRIN</sequence>
<evidence type="ECO:0000313" key="3">
    <source>
        <dbReference type="Proteomes" id="UP000886740"/>
    </source>
</evidence>
<gene>
    <name evidence="2" type="ORF">H9977_03210</name>
</gene>
<dbReference type="Proteomes" id="UP000886740">
    <property type="component" value="Unassembled WGS sequence"/>
</dbReference>
<proteinExistence type="predicted"/>
<dbReference type="InterPro" id="IPR015927">
    <property type="entry name" value="Peptidase_S24_S26A/B/C"/>
</dbReference>
<reference evidence="2" key="2">
    <citation type="submission" date="2021-04" db="EMBL/GenBank/DDBJ databases">
        <authorList>
            <person name="Gilroy R."/>
        </authorList>
    </citation>
    <scope>NUCLEOTIDE SEQUENCE</scope>
    <source>
        <strain evidence="2">ChiGjej6B6-14162</strain>
    </source>
</reference>
<dbReference type="AlphaFoldDB" id="A0A9D2BEW9"/>
<dbReference type="EMBL" id="DXEL01000027">
    <property type="protein sequence ID" value="HIX74035.1"/>
    <property type="molecule type" value="Genomic_DNA"/>
</dbReference>
<accession>A0A9D2BEW9</accession>
<dbReference type="InterPro" id="IPR036286">
    <property type="entry name" value="LexA/Signal_pep-like_sf"/>
</dbReference>
<name>A0A9D2BEW9_9BACT</name>
<dbReference type="Gene3D" id="2.10.109.10">
    <property type="entry name" value="Umud Fragment, subunit A"/>
    <property type="match status" value="1"/>
</dbReference>
<comment type="caution">
    <text evidence="2">The sequence shown here is derived from an EMBL/GenBank/DDBJ whole genome shotgun (WGS) entry which is preliminary data.</text>
</comment>
<protein>
    <submittedName>
        <fullName evidence="2">S24/S26 family peptidase</fullName>
    </submittedName>
</protein>
<evidence type="ECO:0000259" key="1">
    <source>
        <dbReference type="Pfam" id="PF00717"/>
    </source>
</evidence>
<feature type="domain" description="Peptidase S24/S26A/S26B/S26C" evidence="1">
    <location>
        <begin position="20"/>
        <end position="105"/>
    </location>
</feature>
<dbReference type="Pfam" id="PF00717">
    <property type="entry name" value="Peptidase_S24"/>
    <property type="match status" value="1"/>
</dbReference>
<reference evidence="2" key="1">
    <citation type="journal article" date="2021" name="PeerJ">
        <title>Extensive microbial diversity within the chicken gut microbiome revealed by metagenomics and culture.</title>
        <authorList>
            <person name="Gilroy R."/>
            <person name="Ravi A."/>
            <person name="Getino M."/>
            <person name="Pursley I."/>
            <person name="Horton D.L."/>
            <person name="Alikhan N.F."/>
            <person name="Baker D."/>
            <person name="Gharbi K."/>
            <person name="Hall N."/>
            <person name="Watson M."/>
            <person name="Adriaenssens E.M."/>
            <person name="Foster-Nyarko E."/>
            <person name="Jarju S."/>
            <person name="Secka A."/>
            <person name="Antonio M."/>
            <person name="Oren A."/>
            <person name="Chaudhuri R.R."/>
            <person name="La Ragione R."/>
            <person name="Hildebrand F."/>
            <person name="Pallen M.J."/>
        </authorList>
    </citation>
    <scope>NUCLEOTIDE SEQUENCE</scope>
    <source>
        <strain evidence="2">ChiGjej6B6-14162</strain>
    </source>
</reference>